<name>A0A1G9ISN5_9FIRM</name>
<feature type="domain" description="GGDEF" evidence="2">
    <location>
        <begin position="141"/>
        <end position="267"/>
    </location>
</feature>
<dbReference type="CDD" id="cd00130">
    <property type="entry name" value="PAS"/>
    <property type="match status" value="1"/>
</dbReference>
<dbReference type="PROSITE" id="PS50887">
    <property type="entry name" value="GGDEF"/>
    <property type="match status" value="1"/>
</dbReference>
<dbReference type="InterPro" id="IPR043128">
    <property type="entry name" value="Rev_trsase/Diguanyl_cyclase"/>
</dbReference>
<evidence type="ECO:0000313" key="4">
    <source>
        <dbReference type="EMBL" id="SDL27963.1"/>
    </source>
</evidence>
<dbReference type="NCBIfam" id="TIGR00229">
    <property type="entry name" value="sensory_box"/>
    <property type="match status" value="1"/>
</dbReference>
<evidence type="ECO:0000259" key="3">
    <source>
        <dbReference type="PROSITE" id="PS51832"/>
    </source>
</evidence>
<keyword evidence="5" id="KW-1185">Reference proteome</keyword>
<dbReference type="InterPro" id="IPR003607">
    <property type="entry name" value="HD/PDEase_dom"/>
</dbReference>
<dbReference type="InterPro" id="IPR000014">
    <property type="entry name" value="PAS"/>
</dbReference>
<evidence type="ECO:0000313" key="5">
    <source>
        <dbReference type="Proteomes" id="UP000199476"/>
    </source>
</evidence>
<feature type="domain" description="PAS" evidence="1">
    <location>
        <begin position="1"/>
        <end position="59"/>
    </location>
</feature>
<feature type="domain" description="HD-GYP" evidence="3">
    <location>
        <begin position="262"/>
        <end position="447"/>
    </location>
</feature>
<dbReference type="Pfam" id="PF00990">
    <property type="entry name" value="GGDEF"/>
    <property type="match status" value="1"/>
</dbReference>
<dbReference type="Gene3D" id="3.30.450.20">
    <property type="entry name" value="PAS domain"/>
    <property type="match status" value="1"/>
</dbReference>
<dbReference type="CDD" id="cd00077">
    <property type="entry name" value="HDc"/>
    <property type="match status" value="1"/>
</dbReference>
<dbReference type="SUPFAM" id="SSF55785">
    <property type="entry name" value="PYP-like sensor domain (PAS domain)"/>
    <property type="match status" value="1"/>
</dbReference>
<dbReference type="SUPFAM" id="SSF55073">
    <property type="entry name" value="Nucleotide cyclase"/>
    <property type="match status" value="1"/>
</dbReference>
<dbReference type="Gene3D" id="1.10.3210.10">
    <property type="entry name" value="Hypothetical protein af1432"/>
    <property type="match status" value="1"/>
</dbReference>
<dbReference type="Pfam" id="PF13426">
    <property type="entry name" value="PAS_9"/>
    <property type="match status" value="1"/>
</dbReference>
<reference evidence="4 5" key="1">
    <citation type="submission" date="2016-10" db="EMBL/GenBank/DDBJ databases">
        <authorList>
            <person name="de Groot N.N."/>
        </authorList>
    </citation>
    <scope>NUCLEOTIDE SEQUENCE [LARGE SCALE GENOMIC DNA]</scope>
    <source>
        <strain evidence="4 5">SLAS-1</strain>
    </source>
</reference>
<dbReference type="PROSITE" id="PS51832">
    <property type="entry name" value="HD_GYP"/>
    <property type="match status" value="1"/>
</dbReference>
<dbReference type="InterPro" id="IPR037522">
    <property type="entry name" value="HD_GYP_dom"/>
</dbReference>
<protein>
    <submittedName>
        <fullName evidence="4">PAS domain S-box-containing protein/diguanylate cyclase (GGDEF) domain-containing protein</fullName>
    </submittedName>
</protein>
<evidence type="ECO:0000259" key="1">
    <source>
        <dbReference type="PROSITE" id="PS50112"/>
    </source>
</evidence>
<sequence length="447" mass="51831">MGILVQDEEGNILEVNNKLCEITNYNKDELEGRSIFDTLINFEKTEKIQEIMERILAGDDLSLTKKFRKKSGEVYYARLEKTRFKLPEGEEDLLSMLMDITMLKEKEANLEYLSYHDGLTDLYNRSYLEKEMARLDTERQLPVSLIMCDVNRLKLVNDTYGHNKGDELLINVADILRECTRSEDIVSRWAGDEFVVLLPQTEAEEAERVVRRIEDTCEGAELEDILITLSVGRATRINMEEELKEVLSRADERMYRDKITRINNYENRLIKNMLDSLAAKSAEARRHTQRMTELAYKLGEEIDLSNDKLNRLTLLSELHDIGKITISENILRKSGGLSEKEWQEIKKHPEKGHTVLSATDEFTHIAREVLHHHERWDGTGYPEELKREEIPLLSRIIAIVDAYDVMTTGRPYQEPISKEKALTEIEVCAGSQFDPELAEKFIELMSR</sequence>
<dbReference type="EMBL" id="FNGO01000003">
    <property type="protein sequence ID" value="SDL27963.1"/>
    <property type="molecule type" value="Genomic_DNA"/>
</dbReference>
<dbReference type="SUPFAM" id="SSF109604">
    <property type="entry name" value="HD-domain/PDEase-like"/>
    <property type="match status" value="1"/>
</dbReference>
<accession>A0A1G9ISN5</accession>
<gene>
    <name evidence="4" type="ORF">SAMN04488692_10348</name>
</gene>
<dbReference type="InterPro" id="IPR000160">
    <property type="entry name" value="GGDEF_dom"/>
</dbReference>
<dbReference type="PANTHER" id="PTHR43155">
    <property type="entry name" value="CYCLIC DI-GMP PHOSPHODIESTERASE PA4108-RELATED"/>
    <property type="match status" value="1"/>
</dbReference>
<dbReference type="SMART" id="SM00267">
    <property type="entry name" value="GGDEF"/>
    <property type="match status" value="1"/>
</dbReference>
<organism evidence="4 5">
    <name type="scientific">Halarsenatibacter silvermanii</name>
    <dbReference type="NCBI Taxonomy" id="321763"/>
    <lineage>
        <taxon>Bacteria</taxon>
        <taxon>Bacillati</taxon>
        <taxon>Bacillota</taxon>
        <taxon>Clostridia</taxon>
        <taxon>Halanaerobiales</taxon>
        <taxon>Halarsenatibacteraceae</taxon>
        <taxon>Halarsenatibacter</taxon>
    </lineage>
</organism>
<dbReference type="Pfam" id="PF13487">
    <property type="entry name" value="HD_5"/>
    <property type="match status" value="1"/>
</dbReference>
<dbReference type="Proteomes" id="UP000199476">
    <property type="component" value="Unassembled WGS sequence"/>
</dbReference>
<dbReference type="NCBIfam" id="TIGR00254">
    <property type="entry name" value="GGDEF"/>
    <property type="match status" value="1"/>
</dbReference>
<proteinExistence type="predicted"/>
<dbReference type="CDD" id="cd01949">
    <property type="entry name" value="GGDEF"/>
    <property type="match status" value="1"/>
</dbReference>
<dbReference type="PANTHER" id="PTHR43155:SF2">
    <property type="entry name" value="CYCLIC DI-GMP PHOSPHODIESTERASE PA4108"/>
    <property type="match status" value="1"/>
</dbReference>
<dbReference type="STRING" id="321763.SAMN04488692_10348"/>
<evidence type="ECO:0000259" key="2">
    <source>
        <dbReference type="PROSITE" id="PS50887"/>
    </source>
</evidence>
<dbReference type="OrthoDB" id="9804747at2"/>
<dbReference type="PROSITE" id="PS50112">
    <property type="entry name" value="PAS"/>
    <property type="match status" value="1"/>
</dbReference>
<dbReference type="InterPro" id="IPR029787">
    <property type="entry name" value="Nucleotide_cyclase"/>
</dbReference>
<dbReference type="AlphaFoldDB" id="A0A1G9ISN5"/>
<dbReference type="SMART" id="SM00471">
    <property type="entry name" value="HDc"/>
    <property type="match status" value="1"/>
</dbReference>
<dbReference type="Gene3D" id="3.30.70.270">
    <property type="match status" value="1"/>
</dbReference>
<dbReference type="InterPro" id="IPR035965">
    <property type="entry name" value="PAS-like_dom_sf"/>
</dbReference>